<proteinExistence type="predicted"/>
<evidence type="ECO:0000313" key="3">
    <source>
        <dbReference type="Proteomes" id="UP000823757"/>
    </source>
</evidence>
<evidence type="ECO:0000313" key="2">
    <source>
        <dbReference type="EMBL" id="MBO8475254.1"/>
    </source>
</evidence>
<dbReference type="PANTHER" id="PTHR40076">
    <property type="entry name" value="MEMBRANE PROTEIN-RELATED"/>
    <property type="match status" value="1"/>
</dbReference>
<feature type="transmembrane region" description="Helical" evidence="1">
    <location>
        <begin position="171"/>
        <end position="196"/>
    </location>
</feature>
<keyword evidence="1" id="KW-0472">Membrane</keyword>
<dbReference type="EMBL" id="JADIMD010000120">
    <property type="protein sequence ID" value="MBO8475254.1"/>
    <property type="molecule type" value="Genomic_DNA"/>
</dbReference>
<organism evidence="2 3">
    <name type="scientific">Candidatus Cryptobacteroides faecigallinarum</name>
    <dbReference type="NCBI Taxonomy" id="2840763"/>
    <lineage>
        <taxon>Bacteria</taxon>
        <taxon>Pseudomonadati</taxon>
        <taxon>Bacteroidota</taxon>
        <taxon>Bacteroidia</taxon>
        <taxon>Bacteroidales</taxon>
        <taxon>Candidatus Cryptobacteroides</taxon>
    </lineage>
</organism>
<dbReference type="AlphaFoldDB" id="A0A9D9INZ4"/>
<name>A0A9D9INZ4_9BACT</name>
<dbReference type="PANTHER" id="PTHR40076:SF1">
    <property type="entry name" value="MEMBRANE PROTEIN"/>
    <property type="match status" value="1"/>
</dbReference>
<accession>A0A9D9INZ4</accession>
<dbReference type="InterPro" id="IPR010380">
    <property type="entry name" value="DUF975"/>
</dbReference>
<dbReference type="Proteomes" id="UP000823757">
    <property type="component" value="Unassembled WGS sequence"/>
</dbReference>
<gene>
    <name evidence="2" type="ORF">IAB91_08200</name>
</gene>
<feature type="transmembrane region" description="Helical" evidence="1">
    <location>
        <begin position="21"/>
        <end position="43"/>
    </location>
</feature>
<evidence type="ECO:0000256" key="1">
    <source>
        <dbReference type="SAM" id="Phobius"/>
    </source>
</evidence>
<reference evidence="2" key="1">
    <citation type="submission" date="2020-10" db="EMBL/GenBank/DDBJ databases">
        <authorList>
            <person name="Gilroy R."/>
        </authorList>
    </citation>
    <scope>NUCLEOTIDE SEQUENCE</scope>
    <source>
        <strain evidence="2">B1-13419</strain>
    </source>
</reference>
<feature type="transmembrane region" description="Helical" evidence="1">
    <location>
        <begin position="113"/>
        <end position="132"/>
    </location>
</feature>
<reference evidence="2" key="2">
    <citation type="journal article" date="2021" name="PeerJ">
        <title>Extensive microbial diversity within the chicken gut microbiome revealed by metagenomics and culture.</title>
        <authorList>
            <person name="Gilroy R."/>
            <person name="Ravi A."/>
            <person name="Getino M."/>
            <person name="Pursley I."/>
            <person name="Horton D.L."/>
            <person name="Alikhan N.F."/>
            <person name="Baker D."/>
            <person name="Gharbi K."/>
            <person name="Hall N."/>
            <person name="Watson M."/>
            <person name="Adriaenssens E.M."/>
            <person name="Foster-Nyarko E."/>
            <person name="Jarju S."/>
            <person name="Secka A."/>
            <person name="Antonio M."/>
            <person name="Oren A."/>
            <person name="Chaudhuri R.R."/>
            <person name="La Ragione R."/>
            <person name="Hildebrand F."/>
            <person name="Pallen M.J."/>
        </authorList>
    </citation>
    <scope>NUCLEOTIDE SEQUENCE</scope>
    <source>
        <strain evidence="2">B1-13419</strain>
    </source>
</reference>
<feature type="transmembrane region" description="Helical" evidence="1">
    <location>
        <begin position="55"/>
        <end position="74"/>
    </location>
</feature>
<protein>
    <submittedName>
        <fullName evidence="2">DUF975 family protein</fullName>
    </submittedName>
</protein>
<sequence length="225" mass="24629">MKNNQYYKNSALDALRGNWPVAVAATIVYVLIGGICTAPSTASQYGVLFISSPEAAILVGGFPVIVTLLFLAPMQVGYYNAFKKLHQEGNSDLVGNIFTLGFKGWGRIVLGQFLLGIFVFLWSLLLLIPGIVKAYAYAMTPYILVDRPDLSANQAINLSCKMMSGHKFDLFYLQLSFIGWAILCLFTLGIGFLWLLPYYATAQAAFYQDVKSEYEMSGIGAGIAA</sequence>
<keyword evidence="1" id="KW-1133">Transmembrane helix</keyword>
<dbReference type="Pfam" id="PF06161">
    <property type="entry name" value="DUF975"/>
    <property type="match status" value="1"/>
</dbReference>
<keyword evidence="1" id="KW-0812">Transmembrane</keyword>
<comment type="caution">
    <text evidence="2">The sequence shown here is derived from an EMBL/GenBank/DDBJ whole genome shotgun (WGS) entry which is preliminary data.</text>
</comment>